<name>A0ABQ2F3M0_9DEIO</name>
<organism evidence="2 3">
    <name type="scientific">Deinococcus malanensis</name>
    <dbReference type="NCBI Taxonomy" id="1706855"/>
    <lineage>
        <taxon>Bacteria</taxon>
        <taxon>Thermotogati</taxon>
        <taxon>Deinococcota</taxon>
        <taxon>Deinococci</taxon>
        <taxon>Deinococcales</taxon>
        <taxon>Deinococcaceae</taxon>
        <taxon>Deinococcus</taxon>
    </lineage>
</organism>
<dbReference type="PANTHER" id="PTHR36505">
    <property type="entry name" value="BLR1072 PROTEIN"/>
    <property type="match status" value="1"/>
</dbReference>
<dbReference type="RefSeq" id="WP_189012350.1">
    <property type="nucleotide sequence ID" value="NZ_BMPP01000048.1"/>
</dbReference>
<dbReference type="InterPro" id="IPR014747">
    <property type="entry name" value="Bac_photo_RC_H_C"/>
</dbReference>
<evidence type="ECO:0000259" key="1">
    <source>
        <dbReference type="Pfam" id="PF05239"/>
    </source>
</evidence>
<evidence type="ECO:0000313" key="2">
    <source>
        <dbReference type="EMBL" id="GGK43969.1"/>
    </source>
</evidence>
<gene>
    <name evidence="2" type="ORF">GCM10008955_42160</name>
</gene>
<feature type="domain" description="PRC-barrel" evidence="1">
    <location>
        <begin position="26"/>
        <end position="95"/>
    </location>
</feature>
<dbReference type="EMBL" id="BMPP01000048">
    <property type="protein sequence ID" value="GGK43969.1"/>
    <property type="molecule type" value="Genomic_DNA"/>
</dbReference>
<protein>
    <recommendedName>
        <fullName evidence="1">PRC-barrel domain-containing protein</fullName>
    </recommendedName>
</protein>
<reference evidence="3" key="1">
    <citation type="journal article" date="2019" name="Int. J. Syst. Evol. Microbiol.">
        <title>The Global Catalogue of Microorganisms (GCM) 10K type strain sequencing project: providing services to taxonomists for standard genome sequencing and annotation.</title>
        <authorList>
            <consortium name="The Broad Institute Genomics Platform"/>
            <consortium name="The Broad Institute Genome Sequencing Center for Infectious Disease"/>
            <person name="Wu L."/>
            <person name="Ma J."/>
        </authorList>
    </citation>
    <scope>NUCLEOTIDE SEQUENCE [LARGE SCALE GENOMIC DNA]</scope>
    <source>
        <strain evidence="3">JCM 30331</strain>
    </source>
</reference>
<proteinExistence type="predicted"/>
<dbReference type="PANTHER" id="PTHR36505:SF1">
    <property type="entry name" value="BLR1072 PROTEIN"/>
    <property type="match status" value="1"/>
</dbReference>
<dbReference type="InterPro" id="IPR011033">
    <property type="entry name" value="PRC_barrel-like_sf"/>
</dbReference>
<dbReference type="Gene3D" id="3.90.50.10">
    <property type="entry name" value="Photosynthetic Reaction Center, subunit H, domain 2"/>
    <property type="match status" value="1"/>
</dbReference>
<dbReference type="InterPro" id="IPR027275">
    <property type="entry name" value="PRC-brl_dom"/>
</dbReference>
<sequence length="141" mass="16054">MTQKFPEHTLERLKDTYLSISTSEPDIRGRKVIDRNGEDVGHVEALFIDQGEKKVRILQIHAGGFLGWGGQSFYVPVDAVRQVTPDEVHIDPTRVQVAAAPVYDPELVLEQEPEAWEPAYTHFGYMPYWSSGYIYPGFPVY</sequence>
<dbReference type="Pfam" id="PF05239">
    <property type="entry name" value="PRC"/>
    <property type="match status" value="1"/>
</dbReference>
<comment type="caution">
    <text evidence="2">The sequence shown here is derived from an EMBL/GenBank/DDBJ whole genome shotgun (WGS) entry which is preliminary data.</text>
</comment>
<dbReference type="SUPFAM" id="SSF50346">
    <property type="entry name" value="PRC-barrel domain"/>
    <property type="match status" value="1"/>
</dbReference>
<accession>A0ABQ2F3M0</accession>
<dbReference type="Proteomes" id="UP000647587">
    <property type="component" value="Unassembled WGS sequence"/>
</dbReference>
<evidence type="ECO:0000313" key="3">
    <source>
        <dbReference type="Proteomes" id="UP000647587"/>
    </source>
</evidence>
<keyword evidence="3" id="KW-1185">Reference proteome</keyword>